<proteinExistence type="predicted"/>
<evidence type="ECO:0000313" key="2">
    <source>
        <dbReference type="Proteomes" id="UP001291623"/>
    </source>
</evidence>
<gene>
    <name evidence="1" type="ORF">RND71_033844</name>
</gene>
<sequence>MDKNINIEITEENNASASIIEKRMNVFSLRKIGVPVSLLFPPGTVKIAANITVVISAATSMQDDAVSFIHFSPSLTNSLCSSVNSILGVRPFESLISLYEA</sequence>
<reference evidence="1" key="1">
    <citation type="submission" date="2023-12" db="EMBL/GenBank/DDBJ databases">
        <title>Genome assembly of Anisodus tanguticus.</title>
        <authorList>
            <person name="Wang Y.-J."/>
        </authorList>
    </citation>
    <scope>NUCLEOTIDE SEQUENCE</scope>
    <source>
        <strain evidence="1">KB-2021</strain>
        <tissue evidence="1">Leaf</tissue>
    </source>
</reference>
<name>A0AAE1R9B5_9SOLA</name>
<evidence type="ECO:0000313" key="1">
    <source>
        <dbReference type="EMBL" id="KAK4347505.1"/>
    </source>
</evidence>
<comment type="caution">
    <text evidence="1">The sequence shown here is derived from an EMBL/GenBank/DDBJ whole genome shotgun (WGS) entry which is preliminary data.</text>
</comment>
<dbReference type="Proteomes" id="UP001291623">
    <property type="component" value="Unassembled WGS sequence"/>
</dbReference>
<keyword evidence="2" id="KW-1185">Reference proteome</keyword>
<organism evidence="1 2">
    <name type="scientific">Anisodus tanguticus</name>
    <dbReference type="NCBI Taxonomy" id="243964"/>
    <lineage>
        <taxon>Eukaryota</taxon>
        <taxon>Viridiplantae</taxon>
        <taxon>Streptophyta</taxon>
        <taxon>Embryophyta</taxon>
        <taxon>Tracheophyta</taxon>
        <taxon>Spermatophyta</taxon>
        <taxon>Magnoliopsida</taxon>
        <taxon>eudicotyledons</taxon>
        <taxon>Gunneridae</taxon>
        <taxon>Pentapetalae</taxon>
        <taxon>asterids</taxon>
        <taxon>lamiids</taxon>
        <taxon>Solanales</taxon>
        <taxon>Solanaceae</taxon>
        <taxon>Solanoideae</taxon>
        <taxon>Hyoscyameae</taxon>
        <taxon>Anisodus</taxon>
    </lineage>
</organism>
<protein>
    <submittedName>
        <fullName evidence="1">Uncharacterized protein</fullName>
    </submittedName>
</protein>
<accession>A0AAE1R9B5</accession>
<dbReference type="AlphaFoldDB" id="A0AAE1R9B5"/>
<dbReference type="EMBL" id="JAVYJV010000018">
    <property type="protein sequence ID" value="KAK4347505.1"/>
    <property type="molecule type" value="Genomic_DNA"/>
</dbReference>